<feature type="domain" description="HECT" evidence="6">
    <location>
        <begin position="1"/>
        <end position="244"/>
    </location>
</feature>
<evidence type="ECO:0000256" key="3">
    <source>
        <dbReference type="ARBA" id="ARBA00022679"/>
    </source>
</evidence>
<dbReference type="Ensembl" id="ENSVKKT00000028115.1">
    <property type="protein sequence ID" value="ENSVKKP00000027447.1"/>
    <property type="gene ID" value="ENSVKKG00000017850.1"/>
</dbReference>
<keyword evidence="8" id="KW-1185">Reference proteome</keyword>
<dbReference type="SUPFAM" id="SSF56204">
    <property type="entry name" value="Hect, E3 ligase catalytic domain"/>
    <property type="match status" value="1"/>
</dbReference>
<keyword evidence="4 5" id="KW-0833">Ubl conjugation pathway</keyword>
<dbReference type="FunFam" id="3.30.2160.10:FF:000040">
    <property type="entry name" value="Predicted protein"/>
    <property type="match status" value="1"/>
</dbReference>
<dbReference type="OMA" id="GFFTICK"/>
<reference evidence="7" key="2">
    <citation type="submission" date="2025-09" db="UniProtKB">
        <authorList>
            <consortium name="Ensembl"/>
        </authorList>
    </citation>
    <scope>IDENTIFICATION</scope>
</reference>
<evidence type="ECO:0000256" key="4">
    <source>
        <dbReference type="ARBA" id="ARBA00022786"/>
    </source>
</evidence>
<organism evidence="7 8">
    <name type="scientific">Varanus komodoensis</name>
    <name type="common">Komodo dragon</name>
    <dbReference type="NCBI Taxonomy" id="61221"/>
    <lineage>
        <taxon>Eukaryota</taxon>
        <taxon>Metazoa</taxon>
        <taxon>Chordata</taxon>
        <taxon>Craniata</taxon>
        <taxon>Vertebrata</taxon>
        <taxon>Euteleostomi</taxon>
        <taxon>Lepidosauria</taxon>
        <taxon>Squamata</taxon>
        <taxon>Bifurcata</taxon>
        <taxon>Unidentata</taxon>
        <taxon>Episquamata</taxon>
        <taxon>Toxicofera</taxon>
        <taxon>Anguimorpha</taxon>
        <taxon>Paleoanguimorpha</taxon>
        <taxon>Varanoidea</taxon>
        <taxon>Varanidae</taxon>
        <taxon>Varanus</taxon>
    </lineage>
</organism>
<dbReference type="SMART" id="SM00119">
    <property type="entry name" value="HECTc"/>
    <property type="match status" value="1"/>
</dbReference>
<feature type="active site" description="Glycyl thioester intermediate" evidence="5">
    <location>
        <position position="212"/>
    </location>
</feature>
<dbReference type="Gene3D" id="3.30.2410.10">
    <property type="entry name" value="Hect, E3 ligase catalytic domain"/>
    <property type="match status" value="1"/>
</dbReference>
<dbReference type="InterPro" id="IPR000569">
    <property type="entry name" value="HECT_dom"/>
</dbReference>
<evidence type="ECO:0000256" key="5">
    <source>
        <dbReference type="PROSITE-ProRule" id="PRU00104"/>
    </source>
</evidence>
<dbReference type="Proteomes" id="UP000694545">
    <property type="component" value="Unplaced"/>
</dbReference>
<dbReference type="Pfam" id="PF00632">
    <property type="entry name" value="HECT"/>
    <property type="match status" value="1"/>
</dbReference>
<dbReference type="Gene3D" id="3.30.2160.10">
    <property type="entry name" value="Hect, E3 ligase catalytic domain"/>
    <property type="match status" value="1"/>
</dbReference>
<dbReference type="AlphaFoldDB" id="A0A8D2Q8X3"/>
<accession>A0A8D2Q8X3</accession>
<sequence length="244" mass="27267">VPFATFFLSQLLGHHHSVFYSSVDELPSLDSEFYKNLTSIKVRWSPVPACAGGARLAFSGPRPPLSPQLVCHELVPGGKTIPVTNENKISYIHLMAHFRMHTQIKSQTAALIGGFRSIIRPEWIRVFSAPELQRLISGDNAEIDLEDLKKHTVYYGGFHGSHRVIVSTPLGFRRPLQFVTSCSRPPLLGFAYLKPPFSIRCPGGRLPTSSTCFNLLKLPNYSKKAVLREKLRYAISMNTGFELS</sequence>
<protein>
    <recommendedName>
        <fullName evidence="2">HECT-type E3 ubiquitin transferase</fullName>
        <ecNumber evidence="2">2.3.2.26</ecNumber>
    </recommendedName>
</protein>
<dbReference type="GO" id="GO:0006511">
    <property type="term" value="P:ubiquitin-dependent protein catabolic process"/>
    <property type="evidence" value="ECO:0007669"/>
    <property type="project" value="TreeGrafter"/>
</dbReference>
<dbReference type="GO" id="GO:0061630">
    <property type="term" value="F:ubiquitin protein ligase activity"/>
    <property type="evidence" value="ECO:0007669"/>
    <property type="project" value="UniProtKB-EC"/>
</dbReference>
<evidence type="ECO:0000313" key="8">
    <source>
        <dbReference type="Proteomes" id="UP000694545"/>
    </source>
</evidence>
<evidence type="ECO:0000256" key="1">
    <source>
        <dbReference type="ARBA" id="ARBA00000885"/>
    </source>
</evidence>
<dbReference type="GO" id="GO:0000209">
    <property type="term" value="P:protein polyubiquitination"/>
    <property type="evidence" value="ECO:0007669"/>
    <property type="project" value="InterPro"/>
</dbReference>
<keyword evidence="3" id="KW-0808">Transferase</keyword>
<dbReference type="InterPro" id="IPR035983">
    <property type="entry name" value="Hect_E3_ubiquitin_ligase"/>
</dbReference>
<dbReference type="PANTHER" id="PTHR45700:SF3">
    <property type="entry name" value="UBIQUITIN-PROTEIN LIGASE E3B"/>
    <property type="match status" value="1"/>
</dbReference>
<reference evidence="7" key="1">
    <citation type="submission" date="2025-08" db="UniProtKB">
        <authorList>
            <consortium name="Ensembl"/>
        </authorList>
    </citation>
    <scope>IDENTIFICATION</scope>
</reference>
<evidence type="ECO:0000256" key="2">
    <source>
        <dbReference type="ARBA" id="ARBA00012485"/>
    </source>
</evidence>
<evidence type="ECO:0000313" key="7">
    <source>
        <dbReference type="Ensembl" id="ENSVKKP00000027447.1"/>
    </source>
</evidence>
<proteinExistence type="predicted"/>
<dbReference type="PROSITE" id="PS50237">
    <property type="entry name" value="HECT"/>
    <property type="match status" value="1"/>
</dbReference>
<dbReference type="InterPro" id="IPR044611">
    <property type="entry name" value="E3A/B/C-like"/>
</dbReference>
<dbReference type="PANTHER" id="PTHR45700">
    <property type="entry name" value="UBIQUITIN-PROTEIN LIGASE E3C"/>
    <property type="match status" value="1"/>
</dbReference>
<dbReference type="Gene3D" id="3.90.1750.10">
    <property type="entry name" value="Hect, E3 ligase catalytic domains"/>
    <property type="match status" value="1"/>
</dbReference>
<comment type="catalytic activity">
    <reaction evidence="1">
        <text>S-ubiquitinyl-[E2 ubiquitin-conjugating enzyme]-L-cysteine + [acceptor protein]-L-lysine = [E2 ubiquitin-conjugating enzyme]-L-cysteine + N(6)-ubiquitinyl-[acceptor protein]-L-lysine.</text>
        <dbReference type="EC" id="2.3.2.26"/>
    </reaction>
</comment>
<dbReference type="EC" id="2.3.2.26" evidence="2"/>
<evidence type="ECO:0000259" key="6">
    <source>
        <dbReference type="PROSITE" id="PS50237"/>
    </source>
</evidence>
<name>A0A8D2Q8X3_VARKO</name>